<proteinExistence type="predicted"/>
<evidence type="ECO:0008006" key="3">
    <source>
        <dbReference type="Google" id="ProtNLM"/>
    </source>
</evidence>
<dbReference type="STRING" id="1798468.A2110_03055"/>
<evidence type="ECO:0000313" key="1">
    <source>
        <dbReference type="EMBL" id="OGG37537.1"/>
    </source>
</evidence>
<sequence length="393" mass="44913">MNFEDFFGQDTSSGKRLAILSGGFPENGVAVPLFSRSVFKSAMRELVTYKGRTPLRKLTIRTVGILGGVLGGAPFKKKFHLADKEDSFFAFLKSKLGEDVTCSIYVGSRKFILPTFREKDGKLLGVAKAYFPGRESAYGENEAHILDELSEMRLAGFSFPQVLAKDYFRGALVVILSSFPNLKNARSITERHTDFLKQLSGKTGARTAFAESAFRKQIEGETTFLKSEFPGDFRHVEHFRKDAVRNLEGKEFFFSLTKREFPFFELFTSRADSTRTDVVIDWEHARHGFPPIFDVFSLLMSSARFKKGDYTALYEKNVMDLFFGKNKKARGFLRKMMNFWNIAPEDGYHFFVLYLIDQLYLHRHVGHRASAERITSLFERFGADGAPQKLWKI</sequence>
<name>A0A1F6BLY3_9BACT</name>
<comment type="caution">
    <text evidence="1">The sequence shown here is derived from an EMBL/GenBank/DDBJ whole genome shotgun (WGS) entry which is preliminary data.</text>
</comment>
<gene>
    <name evidence="1" type="ORF">A2110_03055</name>
</gene>
<dbReference type="Proteomes" id="UP000176273">
    <property type="component" value="Unassembled WGS sequence"/>
</dbReference>
<dbReference type="AlphaFoldDB" id="A0A1F6BLY3"/>
<organism evidence="1 2">
    <name type="scientific">Candidatus Jorgensenbacteria bacterium GWA1_54_12</name>
    <dbReference type="NCBI Taxonomy" id="1798468"/>
    <lineage>
        <taxon>Bacteria</taxon>
        <taxon>Candidatus Joergenseniibacteriota</taxon>
    </lineage>
</organism>
<evidence type="ECO:0000313" key="2">
    <source>
        <dbReference type="Proteomes" id="UP000176273"/>
    </source>
</evidence>
<reference evidence="1 2" key="1">
    <citation type="journal article" date="2016" name="Nat. Commun.">
        <title>Thousands of microbial genomes shed light on interconnected biogeochemical processes in an aquifer system.</title>
        <authorList>
            <person name="Anantharaman K."/>
            <person name="Brown C.T."/>
            <person name="Hug L.A."/>
            <person name="Sharon I."/>
            <person name="Castelle C.J."/>
            <person name="Probst A.J."/>
            <person name="Thomas B.C."/>
            <person name="Singh A."/>
            <person name="Wilkins M.J."/>
            <person name="Karaoz U."/>
            <person name="Brodie E.L."/>
            <person name="Williams K.H."/>
            <person name="Hubbard S.S."/>
            <person name="Banfield J.F."/>
        </authorList>
    </citation>
    <scope>NUCLEOTIDE SEQUENCE [LARGE SCALE GENOMIC DNA]</scope>
</reference>
<accession>A0A1F6BLY3</accession>
<dbReference type="EMBL" id="MFKH01000010">
    <property type="protein sequence ID" value="OGG37537.1"/>
    <property type="molecule type" value="Genomic_DNA"/>
</dbReference>
<protein>
    <recommendedName>
        <fullName evidence="3">Aminoglycoside phosphotransferase domain-containing protein</fullName>
    </recommendedName>
</protein>